<comment type="caution">
    <text evidence="5">The sequence shown here is derived from an EMBL/GenBank/DDBJ whole genome shotgun (WGS) entry which is preliminary data.</text>
</comment>
<gene>
    <name evidence="5" type="ORF">Clacol_009327</name>
</gene>
<dbReference type="InterPro" id="IPR020904">
    <property type="entry name" value="Sc_DH/Rdtase_CS"/>
</dbReference>
<keyword evidence="2" id="KW-0521">NADP</keyword>
<dbReference type="InterPro" id="IPR036291">
    <property type="entry name" value="NAD(P)-bd_dom_sf"/>
</dbReference>
<dbReference type="PRINTS" id="PR00080">
    <property type="entry name" value="SDRFAMILY"/>
</dbReference>
<evidence type="ECO:0000256" key="3">
    <source>
        <dbReference type="ARBA" id="ARBA00023002"/>
    </source>
</evidence>
<evidence type="ECO:0008006" key="7">
    <source>
        <dbReference type="Google" id="ProtNLM"/>
    </source>
</evidence>
<protein>
    <recommendedName>
        <fullName evidence="7">NAD(P)-binding protein</fullName>
    </recommendedName>
</protein>
<dbReference type="AlphaFoldDB" id="A0AAV5AMN8"/>
<organism evidence="5 6">
    <name type="scientific">Clathrus columnatus</name>
    <dbReference type="NCBI Taxonomy" id="1419009"/>
    <lineage>
        <taxon>Eukaryota</taxon>
        <taxon>Fungi</taxon>
        <taxon>Dikarya</taxon>
        <taxon>Basidiomycota</taxon>
        <taxon>Agaricomycotina</taxon>
        <taxon>Agaricomycetes</taxon>
        <taxon>Phallomycetidae</taxon>
        <taxon>Phallales</taxon>
        <taxon>Clathraceae</taxon>
        <taxon>Clathrus</taxon>
    </lineage>
</organism>
<name>A0AAV5AMN8_9AGAM</name>
<dbReference type="InterPro" id="IPR002347">
    <property type="entry name" value="SDR_fam"/>
</dbReference>
<evidence type="ECO:0000313" key="6">
    <source>
        <dbReference type="Proteomes" id="UP001050691"/>
    </source>
</evidence>
<dbReference type="PROSITE" id="PS00061">
    <property type="entry name" value="ADH_SHORT"/>
    <property type="match status" value="1"/>
</dbReference>
<dbReference type="GO" id="GO:0016491">
    <property type="term" value="F:oxidoreductase activity"/>
    <property type="evidence" value="ECO:0007669"/>
    <property type="project" value="UniProtKB-KW"/>
</dbReference>
<dbReference type="InterPro" id="IPR051911">
    <property type="entry name" value="SDR_oxidoreductase"/>
</dbReference>
<dbReference type="Gene3D" id="3.40.50.720">
    <property type="entry name" value="NAD(P)-binding Rossmann-like Domain"/>
    <property type="match status" value="1"/>
</dbReference>
<dbReference type="CDD" id="cd05374">
    <property type="entry name" value="17beta-HSD-like_SDR_c"/>
    <property type="match status" value="1"/>
</dbReference>
<proteinExistence type="inferred from homology"/>
<dbReference type="PANTHER" id="PTHR43976">
    <property type="entry name" value="SHORT CHAIN DEHYDROGENASE"/>
    <property type="match status" value="1"/>
</dbReference>
<evidence type="ECO:0000313" key="5">
    <source>
        <dbReference type="EMBL" id="GJJ15052.1"/>
    </source>
</evidence>
<dbReference type="PANTHER" id="PTHR43976:SF16">
    <property type="entry name" value="SHORT-CHAIN DEHYDROGENASE_REDUCTASE FAMILY PROTEIN"/>
    <property type="match status" value="1"/>
</dbReference>
<sequence>MSPKQLVWLITGTSTGIGRELALAGLNRGEKVIATARNVSKIDDLKQAGADILRLDVTESLENLHGTIKQAVEIHGRIDVLVNNAGYIEVGALEESTPEETLQQFNTNIFGALNVTRAVLPYMRAQKSGTIVWFGSIWGWFGAPNSGLYVATKFATRGLAESLQLEVGHLGLRNICFEPGYFRTSFLADGHRQPYNPRILDYNEITQRAHNALEAYNGKQPGDPKKLVSVVLDVVRKEGVAEGREIPVILPLGSDCFEGVRSTLEKTTKILNEWEDVIKGTDFPKDN</sequence>
<dbReference type="Pfam" id="PF00106">
    <property type="entry name" value="adh_short"/>
    <property type="match status" value="1"/>
</dbReference>
<reference evidence="5" key="1">
    <citation type="submission" date="2021-10" db="EMBL/GenBank/DDBJ databases">
        <title>De novo Genome Assembly of Clathrus columnatus (Basidiomycota, Fungi) Using Illumina and Nanopore Sequence Data.</title>
        <authorList>
            <person name="Ogiso-Tanaka E."/>
            <person name="Itagaki H."/>
            <person name="Hosoya T."/>
            <person name="Hosaka K."/>
        </authorList>
    </citation>
    <scope>NUCLEOTIDE SEQUENCE</scope>
    <source>
        <strain evidence="5">MO-923</strain>
    </source>
</reference>
<evidence type="ECO:0000256" key="4">
    <source>
        <dbReference type="RuleBase" id="RU000363"/>
    </source>
</evidence>
<evidence type="ECO:0000256" key="1">
    <source>
        <dbReference type="ARBA" id="ARBA00006484"/>
    </source>
</evidence>
<dbReference type="Proteomes" id="UP001050691">
    <property type="component" value="Unassembled WGS sequence"/>
</dbReference>
<dbReference type="PRINTS" id="PR00081">
    <property type="entry name" value="GDHRDH"/>
</dbReference>
<comment type="similarity">
    <text evidence="1 4">Belongs to the short-chain dehydrogenases/reductases (SDR) family.</text>
</comment>
<keyword evidence="6" id="KW-1185">Reference proteome</keyword>
<accession>A0AAV5AMN8</accession>
<dbReference type="EMBL" id="BPWL01000010">
    <property type="protein sequence ID" value="GJJ15052.1"/>
    <property type="molecule type" value="Genomic_DNA"/>
</dbReference>
<evidence type="ECO:0000256" key="2">
    <source>
        <dbReference type="ARBA" id="ARBA00022857"/>
    </source>
</evidence>
<keyword evidence="3" id="KW-0560">Oxidoreductase</keyword>
<dbReference type="SUPFAM" id="SSF51735">
    <property type="entry name" value="NAD(P)-binding Rossmann-fold domains"/>
    <property type="match status" value="1"/>
</dbReference>